<dbReference type="Gene3D" id="3.40.50.720">
    <property type="entry name" value="NAD(P)-binding Rossmann-like Domain"/>
    <property type="match status" value="1"/>
</dbReference>
<feature type="active site" description="Proton acceptor" evidence="7">
    <location>
        <position position="254"/>
    </location>
</feature>
<dbReference type="EMBL" id="BAABBO010000009">
    <property type="protein sequence ID" value="GAA3963871.1"/>
    <property type="molecule type" value="Genomic_DNA"/>
</dbReference>
<dbReference type="Gene3D" id="3.30.360.10">
    <property type="entry name" value="Dihydrodipicolinate Reductase, domain 2"/>
    <property type="match status" value="1"/>
</dbReference>
<evidence type="ECO:0000256" key="3">
    <source>
        <dbReference type="ARBA" id="ARBA00022526"/>
    </source>
</evidence>
<keyword evidence="5 7" id="KW-0560">Oxidoreductase</keyword>
<feature type="binding site" evidence="7">
    <location>
        <position position="249"/>
    </location>
    <ligand>
        <name>substrate</name>
    </ligand>
</feature>
<dbReference type="InterPro" id="IPR022674">
    <property type="entry name" value="G6P_DH_NAD-bd"/>
</dbReference>
<evidence type="ECO:0000259" key="9">
    <source>
        <dbReference type="Pfam" id="PF02781"/>
    </source>
</evidence>
<evidence type="ECO:0000256" key="7">
    <source>
        <dbReference type="HAMAP-Rule" id="MF_00966"/>
    </source>
</evidence>
<dbReference type="PRINTS" id="PR00079">
    <property type="entry name" value="G6PDHDRGNASE"/>
</dbReference>
<evidence type="ECO:0000313" key="11">
    <source>
        <dbReference type="Proteomes" id="UP001501337"/>
    </source>
</evidence>
<dbReference type="InterPro" id="IPR019796">
    <property type="entry name" value="G6P_DH_AS"/>
</dbReference>
<evidence type="ECO:0000256" key="6">
    <source>
        <dbReference type="ARBA" id="ARBA00023277"/>
    </source>
</evidence>
<comment type="catalytic activity">
    <reaction evidence="7">
        <text>D-glucose 6-phosphate + NADP(+) = 6-phospho-D-glucono-1,5-lactone + NADPH + H(+)</text>
        <dbReference type="Rhea" id="RHEA:15841"/>
        <dbReference type="ChEBI" id="CHEBI:15378"/>
        <dbReference type="ChEBI" id="CHEBI:57783"/>
        <dbReference type="ChEBI" id="CHEBI:57955"/>
        <dbReference type="ChEBI" id="CHEBI:58349"/>
        <dbReference type="ChEBI" id="CHEBI:61548"/>
        <dbReference type="EC" id="1.1.1.49"/>
    </reaction>
</comment>
<dbReference type="PROSITE" id="PS00069">
    <property type="entry name" value="G6P_DEHYDROGENASE"/>
    <property type="match status" value="1"/>
</dbReference>
<dbReference type="PANTHER" id="PTHR23429:SF0">
    <property type="entry name" value="GLUCOSE-6-PHOSPHATE 1-DEHYDROGENASE"/>
    <property type="match status" value="1"/>
</dbReference>
<name>A0ABP7PDH4_9GAMM</name>
<comment type="pathway">
    <text evidence="1 7">Carbohydrate degradation; pentose phosphate pathway; D-ribulose 5-phosphate from D-glucose 6-phosphate (oxidative stage): step 1/3.</text>
</comment>
<comment type="function">
    <text evidence="7">Catalyzes the oxidation of glucose 6-phosphate to 6-phosphogluconolactone.</text>
</comment>
<evidence type="ECO:0000313" key="10">
    <source>
        <dbReference type="EMBL" id="GAA3963871.1"/>
    </source>
</evidence>
<evidence type="ECO:0000256" key="4">
    <source>
        <dbReference type="ARBA" id="ARBA00022857"/>
    </source>
</evidence>
<sequence>MQNSPALPCDIVLFGGLGDLAQRKLIPALFQLDQFGLLHSSARILVMARKTMTTEAYKAHTLKRWQGMATSLTDEQRNDHDALEVFFSKVQYSSLDFQTPAGYEAIVDWLQARPASTNGEVGDKPVPQVYYLATPPSVYGDICCQLDRAGCISERSRIVVEKPIGHDLESSCEINEQLATFFDERQIFRIDHYLGKETVQNLIALRFANNLFASQWNHEQISHVEITVAEKVGIEGRWGYFDKAGQLKDMVQNHLLQVLCLIAMDPPAELSADCIRDEKLKVLKALRPITPNQIGTHIVTGQYTAGTVDGAHVPGYLEEDDANTHSNTETFIALKVEIDNWRWAGVPFYMRTGKRMPLKSSEIVIHFKPAPHYIFDPDQKHMLGNKLIIRLQPDEGISLRMLTKDQGLDKGMRLHEGVLELTFSEVFQSQRTQSAYERLLWEIIKGEQYLFVRRDEVANAWRWVDSLVETLAHANVKPKRYSAGSWGPVASIAMIAMDGLTWYEDA</sequence>
<comment type="similarity">
    <text evidence="2 7">Belongs to the glucose-6-phosphate dehydrogenase family.</text>
</comment>
<dbReference type="Proteomes" id="UP001501337">
    <property type="component" value="Unassembled WGS sequence"/>
</dbReference>
<keyword evidence="3 7" id="KW-0313">Glucose metabolism</keyword>
<dbReference type="SUPFAM" id="SSF55347">
    <property type="entry name" value="Glyceraldehyde-3-phosphate dehydrogenase-like, C-terminal domain"/>
    <property type="match status" value="1"/>
</dbReference>
<dbReference type="PANTHER" id="PTHR23429">
    <property type="entry name" value="GLUCOSE-6-PHOSPHATE 1-DEHYDROGENASE G6PD"/>
    <property type="match status" value="1"/>
</dbReference>
<protein>
    <recommendedName>
        <fullName evidence="7">Glucose-6-phosphate 1-dehydrogenase</fullName>
        <shortName evidence="7">G6PD</shortName>
        <ecNumber evidence="7">1.1.1.49</ecNumber>
    </recommendedName>
</protein>
<comment type="caution">
    <text evidence="7">Lacks conserved residue(s) required for the propagation of feature annotation.</text>
</comment>
<feature type="binding site" evidence="7">
    <location>
        <position position="196"/>
    </location>
    <ligand>
        <name>substrate</name>
    </ligand>
</feature>
<feature type="binding site" evidence="7">
    <location>
        <position position="230"/>
    </location>
    <ligand>
        <name>substrate</name>
    </ligand>
</feature>
<proteinExistence type="inferred from homology"/>
<feature type="binding site" evidence="7">
    <location>
        <position position="49"/>
    </location>
    <ligand>
        <name>NADP(+)</name>
        <dbReference type="ChEBI" id="CHEBI:58349"/>
    </ligand>
</feature>
<feature type="binding site" evidence="7">
    <location>
        <begin position="96"/>
        <end position="97"/>
    </location>
    <ligand>
        <name>NADP(+)</name>
        <dbReference type="ChEBI" id="CHEBI:58349"/>
    </ligand>
</feature>
<comment type="caution">
    <text evidence="10">The sequence shown here is derived from an EMBL/GenBank/DDBJ whole genome shotgun (WGS) entry which is preliminary data.</text>
</comment>
<feature type="binding site" evidence="7">
    <location>
        <position position="359"/>
    </location>
    <ligand>
        <name>substrate</name>
    </ligand>
</feature>
<dbReference type="InterPro" id="IPR036291">
    <property type="entry name" value="NAD(P)-bd_dom_sf"/>
</dbReference>
<dbReference type="Pfam" id="PF00479">
    <property type="entry name" value="G6PD_N"/>
    <property type="match status" value="1"/>
</dbReference>
<evidence type="ECO:0000259" key="8">
    <source>
        <dbReference type="Pfam" id="PF00479"/>
    </source>
</evidence>
<dbReference type="Pfam" id="PF02781">
    <property type="entry name" value="G6PD_C"/>
    <property type="match status" value="1"/>
</dbReference>
<feature type="binding site" evidence="7">
    <location>
        <position position="192"/>
    </location>
    <ligand>
        <name>substrate</name>
    </ligand>
</feature>
<dbReference type="SUPFAM" id="SSF51735">
    <property type="entry name" value="NAD(P)-binding Rossmann-fold domains"/>
    <property type="match status" value="1"/>
</dbReference>
<keyword evidence="11" id="KW-1185">Reference proteome</keyword>
<feature type="domain" description="Glucose-6-phosphate dehydrogenase NAD-binding" evidence="8">
    <location>
        <begin position="12"/>
        <end position="201"/>
    </location>
</feature>
<dbReference type="EC" id="1.1.1.49" evidence="7"/>
<accession>A0ABP7PDH4</accession>
<dbReference type="PIRSF" id="PIRSF000110">
    <property type="entry name" value="G6PD"/>
    <property type="match status" value="1"/>
</dbReference>
<dbReference type="RefSeq" id="WP_344806257.1">
    <property type="nucleotide sequence ID" value="NZ_BAABBO010000009.1"/>
</dbReference>
<dbReference type="HAMAP" id="MF_00966">
    <property type="entry name" value="G6PD"/>
    <property type="match status" value="1"/>
</dbReference>
<evidence type="ECO:0000256" key="2">
    <source>
        <dbReference type="ARBA" id="ARBA00009975"/>
    </source>
</evidence>
<dbReference type="InterPro" id="IPR001282">
    <property type="entry name" value="G6P_DH"/>
</dbReference>
<feature type="binding site" evidence="7">
    <location>
        <position position="354"/>
    </location>
    <ligand>
        <name>substrate</name>
    </ligand>
</feature>
<organism evidence="10 11">
    <name type="scientific">Allohahella marinimesophila</name>
    <dbReference type="NCBI Taxonomy" id="1054972"/>
    <lineage>
        <taxon>Bacteria</taxon>
        <taxon>Pseudomonadati</taxon>
        <taxon>Pseudomonadota</taxon>
        <taxon>Gammaproteobacteria</taxon>
        <taxon>Oceanospirillales</taxon>
        <taxon>Hahellaceae</taxon>
        <taxon>Allohahella</taxon>
    </lineage>
</organism>
<keyword evidence="6 7" id="KW-0119">Carbohydrate metabolism</keyword>
<feature type="binding site" evidence="7">
    <location>
        <position position="162"/>
    </location>
    <ligand>
        <name>NADP(+)</name>
        <dbReference type="ChEBI" id="CHEBI:58349"/>
    </ligand>
</feature>
<keyword evidence="4 7" id="KW-0521">NADP</keyword>
<evidence type="ECO:0000256" key="1">
    <source>
        <dbReference type="ARBA" id="ARBA00004937"/>
    </source>
</evidence>
<dbReference type="NCBIfam" id="TIGR00871">
    <property type="entry name" value="zwf"/>
    <property type="match status" value="1"/>
</dbReference>
<gene>
    <name evidence="10" type="primary">zwf_3</name>
    <name evidence="7" type="synonym">zwf</name>
    <name evidence="10" type="ORF">GCM10022278_22120</name>
</gene>
<dbReference type="InterPro" id="IPR022675">
    <property type="entry name" value="G6P_DH_C"/>
</dbReference>
<evidence type="ECO:0000256" key="5">
    <source>
        <dbReference type="ARBA" id="ARBA00023002"/>
    </source>
</evidence>
<reference evidence="11" key="1">
    <citation type="journal article" date="2019" name="Int. J. Syst. Evol. Microbiol.">
        <title>The Global Catalogue of Microorganisms (GCM) 10K type strain sequencing project: providing services to taxonomists for standard genome sequencing and annotation.</title>
        <authorList>
            <consortium name="The Broad Institute Genomics Platform"/>
            <consortium name="The Broad Institute Genome Sequencing Center for Infectious Disease"/>
            <person name="Wu L."/>
            <person name="Ma J."/>
        </authorList>
    </citation>
    <scope>NUCLEOTIDE SEQUENCE [LARGE SCALE GENOMIC DNA]</scope>
    <source>
        <strain evidence="11">JCM 17555</strain>
    </source>
</reference>
<feature type="domain" description="Glucose-6-phosphate dehydrogenase C-terminal" evidence="9">
    <location>
        <begin position="204"/>
        <end position="502"/>
    </location>
</feature>